<accession>A0A1X7AAP0</accession>
<dbReference type="GO" id="GO:0006310">
    <property type="term" value="P:DNA recombination"/>
    <property type="evidence" value="ECO:0007669"/>
    <property type="project" value="UniProtKB-KW"/>
</dbReference>
<dbReference type="PROSITE" id="PS51898">
    <property type="entry name" value="TYR_RECOMBINASE"/>
    <property type="match status" value="1"/>
</dbReference>
<evidence type="ECO:0000259" key="2">
    <source>
        <dbReference type="PROSITE" id="PS51898"/>
    </source>
</evidence>
<proteinExistence type="predicted"/>
<dbReference type="AlphaFoldDB" id="A0A1X7AAP0"/>
<sequence>MRSSIRNVELKGLVVKRRGDREYRYLRIRQTNVAKLPSDCALDSPEFLEAYAKALAENSGPVQSRNGPGSIAAVADGSLRSKYFSTLSEGYQATLRRHLGQISDEVGAAPAGGLRDYHVRKNVAEAASPHDRLKTWRFWAQHGLDTGVIRADPTIGVRPPRRVKSDGHPHWTDDEKEAYRERWPIGTTPRLCFEVISWTGFRLIDAVSIGPGHVDRDGVMVFRQSKVKAPAFMPWTAALPPYAQPFAWERDLLLEAVAATNLRQATFLATEAGASRSEKGLGNRMREWARAAGVEKSAHGLRKSRGIALAEGGASAHQIMSWGGWQTLKEAEHYCRLADRRRAVMGQERKSNVGTDIR</sequence>
<dbReference type="GO" id="GO:0003677">
    <property type="term" value="F:DNA binding"/>
    <property type="evidence" value="ECO:0007669"/>
    <property type="project" value="InterPro"/>
</dbReference>
<dbReference type="EMBL" id="FWFN01000013">
    <property type="protein sequence ID" value="SLN74647.1"/>
    <property type="molecule type" value="Genomic_DNA"/>
</dbReference>
<keyword evidence="4" id="KW-1185">Reference proteome</keyword>
<keyword evidence="1" id="KW-0233">DNA recombination</keyword>
<gene>
    <name evidence="3" type="primary">xerC_4</name>
    <name evidence="3" type="ORF">PSM7751_04179</name>
</gene>
<feature type="domain" description="Tyr recombinase" evidence="2">
    <location>
        <begin position="158"/>
        <end position="347"/>
    </location>
</feature>
<dbReference type="InterPro" id="IPR013762">
    <property type="entry name" value="Integrase-like_cat_sf"/>
</dbReference>
<evidence type="ECO:0000256" key="1">
    <source>
        <dbReference type="ARBA" id="ARBA00023172"/>
    </source>
</evidence>
<protein>
    <submittedName>
        <fullName evidence="3">Tyrosine recombinase XerC</fullName>
    </submittedName>
</protein>
<reference evidence="3 4" key="1">
    <citation type="submission" date="2017-03" db="EMBL/GenBank/DDBJ databases">
        <authorList>
            <person name="Afonso C.L."/>
            <person name="Miller P.J."/>
            <person name="Scott M.A."/>
            <person name="Spackman E."/>
            <person name="Goraichik I."/>
            <person name="Dimitrov K.M."/>
            <person name="Suarez D.L."/>
            <person name="Swayne D.E."/>
        </authorList>
    </citation>
    <scope>NUCLEOTIDE SEQUENCE [LARGE SCALE GENOMIC DNA]</scope>
    <source>
        <strain evidence="3 4">CECT 7751</strain>
    </source>
</reference>
<dbReference type="SUPFAM" id="SSF56349">
    <property type="entry name" value="DNA breaking-rejoining enzymes"/>
    <property type="match status" value="1"/>
</dbReference>
<evidence type="ECO:0000313" key="4">
    <source>
        <dbReference type="Proteomes" id="UP000193963"/>
    </source>
</evidence>
<dbReference type="Gene3D" id="1.10.443.10">
    <property type="entry name" value="Intergrase catalytic core"/>
    <property type="match status" value="1"/>
</dbReference>
<name>A0A1X7AAP0_9RHOB</name>
<evidence type="ECO:0000313" key="3">
    <source>
        <dbReference type="EMBL" id="SLN74647.1"/>
    </source>
</evidence>
<dbReference type="Proteomes" id="UP000193963">
    <property type="component" value="Unassembled WGS sequence"/>
</dbReference>
<organism evidence="3 4">
    <name type="scientific">Pseudooceanicola marinus</name>
    <dbReference type="NCBI Taxonomy" id="396013"/>
    <lineage>
        <taxon>Bacteria</taxon>
        <taxon>Pseudomonadati</taxon>
        <taxon>Pseudomonadota</taxon>
        <taxon>Alphaproteobacteria</taxon>
        <taxon>Rhodobacterales</taxon>
        <taxon>Paracoccaceae</taxon>
        <taxon>Pseudooceanicola</taxon>
    </lineage>
</organism>
<dbReference type="InterPro" id="IPR011010">
    <property type="entry name" value="DNA_brk_join_enz"/>
</dbReference>
<dbReference type="GO" id="GO:0015074">
    <property type="term" value="P:DNA integration"/>
    <property type="evidence" value="ECO:0007669"/>
    <property type="project" value="InterPro"/>
</dbReference>
<dbReference type="InterPro" id="IPR002104">
    <property type="entry name" value="Integrase_catalytic"/>
</dbReference>
<dbReference type="Pfam" id="PF00589">
    <property type="entry name" value="Phage_integrase"/>
    <property type="match status" value="1"/>
</dbReference>